<reference evidence="1" key="1">
    <citation type="submission" date="2019-08" db="EMBL/GenBank/DDBJ databases">
        <authorList>
            <person name="Kucharzyk K."/>
            <person name="Murdoch R.W."/>
            <person name="Higgins S."/>
            <person name="Loffler F."/>
        </authorList>
    </citation>
    <scope>NUCLEOTIDE SEQUENCE</scope>
</reference>
<evidence type="ECO:0000313" key="1">
    <source>
        <dbReference type="EMBL" id="MPN18324.1"/>
    </source>
</evidence>
<protein>
    <submittedName>
        <fullName evidence="1">Uncharacterized protein</fullName>
    </submittedName>
</protein>
<sequence>MRNDLLQNQFGLLSTDSINHIRYSLPGVWRTTFPLDLNPDLSYPPDKLAKAEMLPRFVIAWKVMENGAEHYILGGGTAIDDKMTGFKRYFSGIFTAEDFRAGLVDAAPVIAPFGGTMAE</sequence>
<dbReference type="AlphaFoldDB" id="A0A645G2F9"/>
<comment type="caution">
    <text evidence="1">The sequence shown here is derived from an EMBL/GenBank/DDBJ whole genome shotgun (WGS) entry which is preliminary data.</text>
</comment>
<proteinExistence type="predicted"/>
<name>A0A645G2F9_9ZZZZ</name>
<dbReference type="EMBL" id="VSSQ01065636">
    <property type="protein sequence ID" value="MPN18324.1"/>
    <property type="molecule type" value="Genomic_DNA"/>
</dbReference>
<accession>A0A645G2F9</accession>
<gene>
    <name evidence="1" type="ORF">SDC9_165684</name>
</gene>
<organism evidence="1">
    <name type="scientific">bioreactor metagenome</name>
    <dbReference type="NCBI Taxonomy" id="1076179"/>
    <lineage>
        <taxon>unclassified sequences</taxon>
        <taxon>metagenomes</taxon>
        <taxon>ecological metagenomes</taxon>
    </lineage>
</organism>